<dbReference type="PANTHER" id="PTHR11086">
    <property type="entry name" value="DEOXYCYTIDYLATE DEAMINASE-RELATED"/>
    <property type="match status" value="1"/>
</dbReference>
<dbReference type="GO" id="GO:0046872">
    <property type="term" value="F:metal ion binding"/>
    <property type="evidence" value="ECO:0007669"/>
    <property type="project" value="UniProtKB-KW"/>
</dbReference>
<comment type="cofactor">
    <cofactor evidence="1">
        <name>Zn(2+)</name>
        <dbReference type="ChEBI" id="CHEBI:29105"/>
    </cofactor>
</comment>
<evidence type="ECO:0000256" key="8">
    <source>
        <dbReference type="ARBA" id="ARBA00071582"/>
    </source>
</evidence>
<proteinExistence type="predicted"/>
<dbReference type="InterPro" id="IPR002125">
    <property type="entry name" value="CMP_dCMP_dom"/>
</dbReference>
<evidence type="ECO:0000256" key="1">
    <source>
        <dbReference type="ARBA" id="ARBA00001947"/>
    </source>
</evidence>
<dbReference type="CDD" id="cd01286">
    <property type="entry name" value="deoxycytidylate_deaminase"/>
    <property type="match status" value="1"/>
</dbReference>
<dbReference type="InterPro" id="IPR035105">
    <property type="entry name" value="Deoxycytidylate_deaminase_dom"/>
</dbReference>
<evidence type="ECO:0000313" key="10">
    <source>
        <dbReference type="EMBL" id="RUS30480.1"/>
    </source>
</evidence>
<feature type="domain" description="CMP/dCMP-type deaminase" evidence="9">
    <location>
        <begin position="166"/>
        <end position="298"/>
    </location>
</feature>
<dbReference type="PROSITE" id="PS51747">
    <property type="entry name" value="CYT_DCMP_DEAMINASES_2"/>
    <property type="match status" value="1"/>
</dbReference>
<evidence type="ECO:0000313" key="11">
    <source>
        <dbReference type="Proteomes" id="UP000274822"/>
    </source>
</evidence>
<dbReference type="Proteomes" id="UP000274822">
    <property type="component" value="Unassembled WGS sequence"/>
</dbReference>
<organism evidence="10 11">
    <name type="scientific">Jimgerdemannia flammicorona</name>
    <dbReference type="NCBI Taxonomy" id="994334"/>
    <lineage>
        <taxon>Eukaryota</taxon>
        <taxon>Fungi</taxon>
        <taxon>Fungi incertae sedis</taxon>
        <taxon>Mucoromycota</taxon>
        <taxon>Mucoromycotina</taxon>
        <taxon>Endogonomycetes</taxon>
        <taxon>Endogonales</taxon>
        <taxon>Endogonaceae</taxon>
        <taxon>Jimgerdemannia</taxon>
    </lineage>
</organism>
<accession>A0A433QL29</accession>
<evidence type="ECO:0000256" key="3">
    <source>
        <dbReference type="ARBA" id="ARBA00022727"/>
    </source>
</evidence>
<evidence type="ECO:0000256" key="5">
    <source>
        <dbReference type="ARBA" id="ARBA00022833"/>
    </source>
</evidence>
<comment type="caution">
    <text evidence="10">The sequence shown here is derived from an EMBL/GenBank/DDBJ whole genome shotgun (WGS) entry which is preliminary data.</text>
</comment>
<evidence type="ECO:0000256" key="4">
    <source>
        <dbReference type="ARBA" id="ARBA00022801"/>
    </source>
</evidence>
<keyword evidence="4" id="KW-0378">Hydrolase</keyword>
<dbReference type="InterPro" id="IPR016193">
    <property type="entry name" value="Cytidine_deaminase-like"/>
</dbReference>
<protein>
    <recommendedName>
        <fullName evidence="8">Deoxycytidylate deaminase</fullName>
        <ecNumber evidence="6">3.5.4.12</ecNumber>
    </recommendedName>
    <alternativeName>
        <fullName evidence="7">dCMP deaminase</fullName>
    </alternativeName>
</protein>
<dbReference type="Pfam" id="PF00383">
    <property type="entry name" value="dCMP_cyt_deam_1"/>
    <property type="match status" value="1"/>
</dbReference>
<dbReference type="FunFam" id="3.40.140.10:FF:000035">
    <property type="entry name" value="dCMP deaminase"/>
    <property type="match status" value="1"/>
</dbReference>
<dbReference type="GO" id="GO:0005737">
    <property type="term" value="C:cytoplasm"/>
    <property type="evidence" value="ECO:0007669"/>
    <property type="project" value="TreeGrafter"/>
</dbReference>
<dbReference type="InterPro" id="IPR015517">
    <property type="entry name" value="dCMP_deaminase-rel"/>
</dbReference>
<evidence type="ECO:0000256" key="6">
    <source>
        <dbReference type="ARBA" id="ARBA00038938"/>
    </source>
</evidence>
<evidence type="ECO:0000256" key="7">
    <source>
        <dbReference type="ARBA" id="ARBA00041763"/>
    </source>
</evidence>
<keyword evidence="3" id="KW-0545">Nucleotide biosynthesis</keyword>
<gene>
    <name evidence="10" type="ORF">BC938DRAFT_479331</name>
</gene>
<dbReference type="EC" id="3.5.4.12" evidence="6"/>
<keyword evidence="11" id="KW-1185">Reference proteome</keyword>
<dbReference type="EMBL" id="RBNJ01003818">
    <property type="protein sequence ID" value="RUS30480.1"/>
    <property type="molecule type" value="Genomic_DNA"/>
</dbReference>
<dbReference type="GO" id="GO:0009165">
    <property type="term" value="P:nucleotide biosynthetic process"/>
    <property type="evidence" value="ECO:0007669"/>
    <property type="project" value="UniProtKB-KW"/>
</dbReference>
<dbReference type="SUPFAM" id="SSF53927">
    <property type="entry name" value="Cytidine deaminase-like"/>
    <property type="match status" value="1"/>
</dbReference>
<name>A0A433QL29_9FUNG</name>
<evidence type="ECO:0000256" key="2">
    <source>
        <dbReference type="ARBA" id="ARBA00022723"/>
    </source>
</evidence>
<dbReference type="SUPFAM" id="SSF52540">
    <property type="entry name" value="P-loop containing nucleoside triphosphate hydrolases"/>
    <property type="match status" value="1"/>
</dbReference>
<evidence type="ECO:0000259" key="9">
    <source>
        <dbReference type="PROSITE" id="PS51747"/>
    </source>
</evidence>
<keyword evidence="2" id="KW-0479">Metal-binding</keyword>
<dbReference type="PANTHER" id="PTHR11086:SF18">
    <property type="entry name" value="DEOXYCYTIDYLATE DEAMINASE"/>
    <property type="match status" value="1"/>
</dbReference>
<dbReference type="Gene3D" id="3.40.140.10">
    <property type="entry name" value="Cytidine Deaminase, domain 2"/>
    <property type="match status" value="1"/>
</dbReference>
<dbReference type="GO" id="GO:0004132">
    <property type="term" value="F:dCMP deaminase activity"/>
    <property type="evidence" value="ECO:0007669"/>
    <property type="project" value="UniProtKB-EC"/>
</dbReference>
<keyword evidence="5" id="KW-0862">Zinc</keyword>
<dbReference type="InterPro" id="IPR027417">
    <property type="entry name" value="P-loop_NTPase"/>
</dbReference>
<dbReference type="AlphaFoldDB" id="A0A433QL29"/>
<dbReference type="Gene3D" id="3.40.50.300">
    <property type="entry name" value="P-loop containing nucleotide triphosphate hydrolases"/>
    <property type="match status" value="1"/>
</dbReference>
<sequence>MLIGICGSPCSGKHTVVRYLVDTYAFRYLSVHNRNTVDIHRDELTDEQRIDFNDVKEMEQFVTKRWREDFVTCHVGDAIAFEKFRQIYSSSNLESFALHNDHTVFGMPLELHSASSSPSSSPKRLSVHTLTSLADLIILNPYLTLPPLHAHLLSIDLINPERLRPTWDTYFMHLSDLAARRSNCMKRRVGCILVKDLRVIATGYNGTPRGMRNCNEGGCKRCNEAAPCQTAMDKCLCMHAEENALLEAGKEREEVEGHGIVQVGIREVVYSRAYGMDELTVRVFAETGVRLRQHSSPAYGEVQVDLEAQRSMGGVGAAEV</sequence>
<reference evidence="10 11" key="1">
    <citation type="journal article" date="2018" name="New Phytol.">
        <title>Phylogenomics of Endogonaceae and evolution of mycorrhizas within Mucoromycota.</title>
        <authorList>
            <person name="Chang Y."/>
            <person name="Desiro A."/>
            <person name="Na H."/>
            <person name="Sandor L."/>
            <person name="Lipzen A."/>
            <person name="Clum A."/>
            <person name="Barry K."/>
            <person name="Grigoriev I.V."/>
            <person name="Martin F.M."/>
            <person name="Stajich J.E."/>
            <person name="Smith M.E."/>
            <person name="Bonito G."/>
            <person name="Spatafora J.W."/>
        </authorList>
    </citation>
    <scope>NUCLEOTIDE SEQUENCE [LARGE SCALE GENOMIC DNA]</scope>
    <source>
        <strain evidence="10 11">AD002</strain>
    </source>
</reference>